<dbReference type="PANTHER" id="PTHR24252:SF7">
    <property type="entry name" value="HYALIN"/>
    <property type="match status" value="1"/>
</dbReference>
<dbReference type="EMBL" id="WJQU01000001">
    <property type="protein sequence ID" value="KAJ6648500.1"/>
    <property type="molecule type" value="Genomic_DNA"/>
</dbReference>
<feature type="domain" description="Peptidase S1" evidence="3">
    <location>
        <begin position="23"/>
        <end position="232"/>
    </location>
</feature>
<dbReference type="SMART" id="SM00020">
    <property type="entry name" value="Tryp_SPc"/>
    <property type="match status" value="1"/>
</dbReference>
<feature type="non-terminal residue" evidence="4">
    <location>
        <position position="1"/>
    </location>
</feature>
<dbReference type="GO" id="GO:0004252">
    <property type="term" value="F:serine-type endopeptidase activity"/>
    <property type="evidence" value="ECO:0007669"/>
    <property type="project" value="InterPro"/>
</dbReference>
<dbReference type="Pfam" id="PF00089">
    <property type="entry name" value="Trypsin"/>
    <property type="match status" value="1"/>
</dbReference>
<evidence type="ECO:0000256" key="1">
    <source>
        <dbReference type="ARBA" id="ARBA00023157"/>
    </source>
</evidence>
<gene>
    <name evidence="4" type="primary">TRYP1_0</name>
    <name evidence="4" type="ORF">Bhyg_03730</name>
</gene>
<keyword evidence="5" id="KW-1185">Reference proteome</keyword>
<comment type="similarity">
    <text evidence="2">Belongs to the peptidase S1 family. CLIP subfamily.</text>
</comment>
<dbReference type="InterPro" id="IPR009003">
    <property type="entry name" value="Peptidase_S1_PA"/>
</dbReference>
<dbReference type="PROSITE" id="PS50240">
    <property type="entry name" value="TRYPSIN_DOM"/>
    <property type="match status" value="1"/>
</dbReference>
<evidence type="ECO:0000313" key="4">
    <source>
        <dbReference type="EMBL" id="KAJ6648500.1"/>
    </source>
</evidence>
<accession>A0A9Q0S9K8</accession>
<sequence>RVIFDTVVPSRSVSRRPRLDGRIVGGYVIDITDAPYMVSLRKQGHACGGSIIKIFLCLSGVHRTAVRIRAGSTTHAKNGTLCHVARIILHPSYSPFTFDYDYSLMELETSLTFNNATQPIGLPKQDQQFPDGTPCMISGWGRTQNSDESNGRLRAAVIPTVNQMMCSLAYIANGGVTDRMVCAGFLHGGTSPCDGDSGGNVVSWGYGCAYPLFPVVFSRVAAVRSWIDSNTGI</sequence>
<reference evidence="4" key="1">
    <citation type="submission" date="2022-07" db="EMBL/GenBank/DDBJ databases">
        <authorList>
            <person name="Trinca V."/>
            <person name="Uliana J.V.C."/>
            <person name="Torres T.T."/>
            <person name="Ward R.J."/>
            <person name="Monesi N."/>
        </authorList>
    </citation>
    <scope>NUCLEOTIDE SEQUENCE</scope>
    <source>
        <strain evidence="4">HSMRA1968</strain>
        <tissue evidence="4">Whole embryos</tissue>
    </source>
</reference>
<name>A0A9Q0S9K8_9DIPT</name>
<dbReference type="InterPro" id="IPR043504">
    <property type="entry name" value="Peptidase_S1_PA_chymotrypsin"/>
</dbReference>
<dbReference type="Proteomes" id="UP001151699">
    <property type="component" value="Chromosome A"/>
</dbReference>
<comment type="caution">
    <text evidence="4">The sequence shown here is derived from an EMBL/GenBank/DDBJ whole genome shotgun (WGS) entry which is preliminary data.</text>
</comment>
<dbReference type="OrthoDB" id="10059102at2759"/>
<proteinExistence type="inferred from homology"/>
<feature type="non-terminal residue" evidence="4">
    <location>
        <position position="233"/>
    </location>
</feature>
<evidence type="ECO:0000259" key="3">
    <source>
        <dbReference type="PROSITE" id="PS50240"/>
    </source>
</evidence>
<evidence type="ECO:0000256" key="2">
    <source>
        <dbReference type="ARBA" id="ARBA00024195"/>
    </source>
</evidence>
<dbReference type="PANTHER" id="PTHR24252">
    <property type="entry name" value="ACROSIN-RELATED"/>
    <property type="match status" value="1"/>
</dbReference>
<dbReference type="SUPFAM" id="SSF50494">
    <property type="entry name" value="Trypsin-like serine proteases"/>
    <property type="match status" value="1"/>
</dbReference>
<dbReference type="AlphaFoldDB" id="A0A9Q0S9K8"/>
<protein>
    <submittedName>
        <fullName evidence="4">Trypsin-1</fullName>
    </submittedName>
</protein>
<organism evidence="4 5">
    <name type="scientific">Pseudolycoriella hygida</name>
    <dbReference type="NCBI Taxonomy" id="35572"/>
    <lineage>
        <taxon>Eukaryota</taxon>
        <taxon>Metazoa</taxon>
        <taxon>Ecdysozoa</taxon>
        <taxon>Arthropoda</taxon>
        <taxon>Hexapoda</taxon>
        <taxon>Insecta</taxon>
        <taxon>Pterygota</taxon>
        <taxon>Neoptera</taxon>
        <taxon>Endopterygota</taxon>
        <taxon>Diptera</taxon>
        <taxon>Nematocera</taxon>
        <taxon>Sciaroidea</taxon>
        <taxon>Sciaridae</taxon>
        <taxon>Pseudolycoriella</taxon>
    </lineage>
</organism>
<dbReference type="GO" id="GO:0006508">
    <property type="term" value="P:proteolysis"/>
    <property type="evidence" value="ECO:0007669"/>
    <property type="project" value="InterPro"/>
</dbReference>
<dbReference type="InterPro" id="IPR001254">
    <property type="entry name" value="Trypsin_dom"/>
</dbReference>
<evidence type="ECO:0000313" key="5">
    <source>
        <dbReference type="Proteomes" id="UP001151699"/>
    </source>
</evidence>
<dbReference type="Gene3D" id="2.40.10.10">
    <property type="entry name" value="Trypsin-like serine proteases"/>
    <property type="match status" value="1"/>
</dbReference>
<dbReference type="CDD" id="cd00190">
    <property type="entry name" value="Tryp_SPc"/>
    <property type="match status" value="1"/>
</dbReference>
<keyword evidence="1" id="KW-1015">Disulfide bond</keyword>